<dbReference type="Proteomes" id="UP000464787">
    <property type="component" value="Chromosome"/>
</dbReference>
<keyword evidence="3" id="KW-1185">Reference proteome</keyword>
<accession>A0A857J167</accession>
<gene>
    <name evidence="2" type="ORF">GT347_01095</name>
</gene>
<protein>
    <submittedName>
        <fullName evidence="2">Uncharacterized protein</fullName>
    </submittedName>
</protein>
<reference evidence="2 3" key="1">
    <citation type="submission" date="2020-01" db="EMBL/GenBank/DDBJ databases">
        <title>Genome sequencing of strain KACC 21265.</title>
        <authorList>
            <person name="Heo J."/>
            <person name="Kim S.-J."/>
            <person name="Kim J.-S."/>
            <person name="Hong S.-B."/>
            <person name="Kwon S.-W."/>
        </authorList>
    </citation>
    <scope>NUCLEOTIDE SEQUENCE [LARGE SCALE GENOMIC DNA]</scope>
    <source>
        <strain evidence="2 3">KACC 21265</strain>
    </source>
</reference>
<proteinExistence type="predicted"/>
<name>A0A857J167_9BURK</name>
<dbReference type="KEGG" id="xyk:GT347_01095"/>
<dbReference type="AlphaFoldDB" id="A0A857J167"/>
<evidence type="ECO:0000313" key="2">
    <source>
        <dbReference type="EMBL" id="QHI96708.1"/>
    </source>
</evidence>
<evidence type="ECO:0000256" key="1">
    <source>
        <dbReference type="SAM" id="MobiDB-lite"/>
    </source>
</evidence>
<feature type="compositionally biased region" description="Basic and acidic residues" evidence="1">
    <location>
        <begin position="46"/>
        <end position="63"/>
    </location>
</feature>
<feature type="region of interest" description="Disordered" evidence="1">
    <location>
        <begin position="1"/>
        <end position="63"/>
    </location>
</feature>
<organism evidence="2 3">
    <name type="scientific">Xylophilus rhododendri</name>
    <dbReference type="NCBI Taxonomy" id="2697032"/>
    <lineage>
        <taxon>Bacteria</taxon>
        <taxon>Pseudomonadati</taxon>
        <taxon>Pseudomonadota</taxon>
        <taxon>Betaproteobacteria</taxon>
        <taxon>Burkholderiales</taxon>
        <taxon>Xylophilus</taxon>
    </lineage>
</organism>
<evidence type="ECO:0000313" key="3">
    <source>
        <dbReference type="Proteomes" id="UP000464787"/>
    </source>
</evidence>
<sequence length="63" mass="6440">MAEARSGDPVGDSEGSGKPAAAAKSTKAERQAARAANRKTLTAANKRGELRTFGDDRAPAVAK</sequence>
<dbReference type="EMBL" id="CP047650">
    <property type="protein sequence ID" value="QHI96708.1"/>
    <property type="molecule type" value="Genomic_DNA"/>
</dbReference>
<dbReference type="RefSeq" id="WP_160550226.1">
    <property type="nucleotide sequence ID" value="NZ_CP047650.1"/>
</dbReference>